<dbReference type="Pfam" id="PF13560">
    <property type="entry name" value="HTH_31"/>
    <property type="match status" value="1"/>
</dbReference>
<evidence type="ECO:0000256" key="1">
    <source>
        <dbReference type="ARBA" id="ARBA00023125"/>
    </source>
</evidence>
<accession>A0A0B1Q5B9</accession>
<dbReference type="Gene3D" id="2.60.120.10">
    <property type="entry name" value="Jelly Rolls"/>
    <property type="match status" value="1"/>
</dbReference>
<dbReference type="SMART" id="SM00530">
    <property type="entry name" value="HTH_XRE"/>
    <property type="match status" value="1"/>
</dbReference>
<dbReference type="GO" id="GO:0003677">
    <property type="term" value="F:DNA binding"/>
    <property type="evidence" value="ECO:0007669"/>
    <property type="project" value="UniProtKB-KW"/>
</dbReference>
<dbReference type="GO" id="GO:0005829">
    <property type="term" value="C:cytosol"/>
    <property type="evidence" value="ECO:0007669"/>
    <property type="project" value="TreeGrafter"/>
</dbReference>
<gene>
    <name evidence="3" type="ORF">LA66_02680</name>
</gene>
<comment type="caution">
    <text evidence="3">The sequence shown here is derived from an EMBL/GenBank/DDBJ whole genome shotgun (WGS) entry which is preliminary data.</text>
</comment>
<dbReference type="EMBL" id="JRFJ01000001">
    <property type="protein sequence ID" value="KHJ55574.1"/>
    <property type="molecule type" value="Genomic_DNA"/>
</dbReference>
<evidence type="ECO:0000259" key="2">
    <source>
        <dbReference type="PROSITE" id="PS50943"/>
    </source>
</evidence>
<dbReference type="InterPro" id="IPR014710">
    <property type="entry name" value="RmlC-like_jellyroll"/>
</dbReference>
<dbReference type="PANTHER" id="PTHR46797">
    <property type="entry name" value="HTH-TYPE TRANSCRIPTIONAL REGULATOR"/>
    <property type="match status" value="1"/>
</dbReference>
<dbReference type="InterPro" id="IPR050807">
    <property type="entry name" value="TransReg_Diox_bact_type"/>
</dbReference>
<dbReference type="SUPFAM" id="SSF47413">
    <property type="entry name" value="lambda repressor-like DNA-binding domains"/>
    <property type="match status" value="1"/>
</dbReference>
<dbReference type="Pfam" id="PF07883">
    <property type="entry name" value="Cupin_2"/>
    <property type="match status" value="1"/>
</dbReference>
<dbReference type="PROSITE" id="PS50943">
    <property type="entry name" value="HTH_CROC1"/>
    <property type="match status" value="1"/>
</dbReference>
<dbReference type="STRING" id="370622.LA66_02680"/>
<evidence type="ECO:0000313" key="4">
    <source>
        <dbReference type="Proteomes" id="UP000030826"/>
    </source>
</evidence>
<reference evidence="3 4" key="1">
    <citation type="submission" date="2014-09" db="EMBL/GenBank/DDBJ databases">
        <title>Isolation and characterization of Aurantimonas altamirensis ON-56566 from clinical sample following a dog bite.</title>
        <authorList>
            <person name="Eshaghi A."/>
            <person name="Li A."/>
            <person name="Shahinas D."/>
            <person name="Bahn P."/>
            <person name="Kus J.V."/>
            <person name="Patel S.N."/>
        </authorList>
    </citation>
    <scope>NUCLEOTIDE SEQUENCE [LARGE SCALE GENOMIC DNA]</scope>
    <source>
        <strain evidence="3 4">ON-56566</strain>
    </source>
</reference>
<dbReference type="Gene3D" id="1.10.260.40">
    <property type="entry name" value="lambda repressor-like DNA-binding domains"/>
    <property type="match status" value="1"/>
</dbReference>
<organism evidence="3 4">
    <name type="scientific">Aureimonas altamirensis</name>
    <dbReference type="NCBI Taxonomy" id="370622"/>
    <lineage>
        <taxon>Bacteria</taxon>
        <taxon>Pseudomonadati</taxon>
        <taxon>Pseudomonadota</taxon>
        <taxon>Alphaproteobacteria</taxon>
        <taxon>Hyphomicrobiales</taxon>
        <taxon>Aurantimonadaceae</taxon>
        <taxon>Aureimonas</taxon>
    </lineage>
</organism>
<dbReference type="InterPro" id="IPR010982">
    <property type="entry name" value="Lambda_DNA-bd_dom_sf"/>
</dbReference>
<protein>
    <recommendedName>
        <fullName evidence="2">HTH cro/C1-type domain-containing protein</fullName>
    </recommendedName>
</protein>
<dbReference type="GO" id="GO:0003700">
    <property type="term" value="F:DNA-binding transcription factor activity"/>
    <property type="evidence" value="ECO:0007669"/>
    <property type="project" value="TreeGrafter"/>
</dbReference>
<dbReference type="Proteomes" id="UP000030826">
    <property type="component" value="Unassembled WGS sequence"/>
</dbReference>
<dbReference type="SUPFAM" id="SSF51182">
    <property type="entry name" value="RmlC-like cupins"/>
    <property type="match status" value="1"/>
</dbReference>
<name>A0A0B1Q5B9_9HYPH</name>
<dbReference type="InterPro" id="IPR013096">
    <property type="entry name" value="Cupin_2"/>
</dbReference>
<proteinExistence type="predicted"/>
<dbReference type="InterPro" id="IPR011051">
    <property type="entry name" value="RmlC_Cupin_sf"/>
</dbReference>
<dbReference type="CDD" id="cd02209">
    <property type="entry name" value="cupin_XRE_C"/>
    <property type="match status" value="1"/>
</dbReference>
<dbReference type="PANTHER" id="PTHR46797:SF20">
    <property type="entry name" value="BLR4304 PROTEIN"/>
    <property type="match status" value="1"/>
</dbReference>
<keyword evidence="1" id="KW-0238">DNA-binding</keyword>
<dbReference type="InterPro" id="IPR001387">
    <property type="entry name" value="Cro/C1-type_HTH"/>
</dbReference>
<dbReference type="CDD" id="cd00093">
    <property type="entry name" value="HTH_XRE"/>
    <property type="match status" value="1"/>
</dbReference>
<dbReference type="AlphaFoldDB" id="A0A0B1Q5B9"/>
<feature type="domain" description="HTH cro/C1-type" evidence="2">
    <location>
        <begin position="12"/>
        <end position="66"/>
    </location>
</feature>
<sequence length="193" mass="21279">MQTRIDRFGQRIKSLRKDRGLTVRDLAARCGVAASTISKVENARMSPTYDIILRLALGLGAEMETLFVDEATSMRSGRRSVTRAGGGARIEAQHYDYEMLSADVSNKRFHPIVATIGMGESISSRDYVRHAGEEFVYVLSGRVRILTELYEPLTLDVGDSCYFDSAMAHVLVSEGPENATVLWVASDLVADLT</sequence>
<evidence type="ECO:0000313" key="3">
    <source>
        <dbReference type="EMBL" id="KHJ55574.1"/>
    </source>
</evidence>